<dbReference type="PROSITE" id="PS51257">
    <property type="entry name" value="PROKAR_LIPOPROTEIN"/>
    <property type="match status" value="1"/>
</dbReference>
<keyword evidence="1" id="KW-0732">Signal</keyword>
<name>A0A643FHW2_IDEDE</name>
<dbReference type="AlphaFoldDB" id="A0A643FHW2"/>
<evidence type="ECO:0000256" key="1">
    <source>
        <dbReference type="SAM" id="SignalP"/>
    </source>
</evidence>
<organism evidence="2 3">
    <name type="scientific">Ideonella dechloratans</name>
    <dbReference type="NCBI Taxonomy" id="36863"/>
    <lineage>
        <taxon>Bacteria</taxon>
        <taxon>Pseudomonadati</taxon>
        <taxon>Pseudomonadota</taxon>
        <taxon>Betaproteobacteria</taxon>
        <taxon>Burkholderiales</taxon>
        <taxon>Sphaerotilaceae</taxon>
        <taxon>Ideonella</taxon>
    </lineage>
</organism>
<reference evidence="2 3" key="1">
    <citation type="submission" date="2019-09" db="EMBL/GenBank/DDBJ databases">
        <title>Draft genome sequences of 48 bacterial type strains from the CCUG.</title>
        <authorList>
            <person name="Tunovic T."/>
            <person name="Pineiro-Iglesias B."/>
            <person name="Unosson C."/>
            <person name="Inganas E."/>
            <person name="Ohlen M."/>
            <person name="Cardew S."/>
            <person name="Jensie-Markopoulos S."/>
            <person name="Salva-Serra F."/>
            <person name="Jaen-Luchoro D."/>
            <person name="Karlsson R."/>
            <person name="Svensson-Stadler L."/>
            <person name="Chun J."/>
            <person name="Moore E."/>
        </authorList>
    </citation>
    <scope>NUCLEOTIDE SEQUENCE [LARGE SCALE GENOMIC DNA]</scope>
    <source>
        <strain evidence="2 3">CCUG 30977</strain>
    </source>
</reference>
<protein>
    <recommendedName>
        <fullName evidence="4">Lipoprotein</fullName>
    </recommendedName>
</protein>
<evidence type="ECO:0008006" key="4">
    <source>
        <dbReference type="Google" id="ProtNLM"/>
    </source>
</evidence>
<sequence>MSRRLSALLTPILLLACLGGTAGCAVVEVAGAATGAVISVGASVVSTGITVTGKAVGAGIDAVSSGDKPAP</sequence>
<accession>A0A643FHW2</accession>
<evidence type="ECO:0000313" key="3">
    <source>
        <dbReference type="Proteomes" id="UP000430120"/>
    </source>
</evidence>
<feature type="signal peptide" evidence="1">
    <location>
        <begin position="1"/>
        <end position="22"/>
    </location>
</feature>
<gene>
    <name evidence="2" type="ORF">F7Q92_01975</name>
</gene>
<feature type="chain" id="PRO_5024978149" description="Lipoprotein" evidence="1">
    <location>
        <begin position="23"/>
        <end position="71"/>
    </location>
</feature>
<dbReference type="EMBL" id="VZPB01000003">
    <property type="protein sequence ID" value="KAB0584948.1"/>
    <property type="molecule type" value="Genomic_DNA"/>
</dbReference>
<keyword evidence="3" id="KW-1185">Reference proteome</keyword>
<dbReference type="RefSeq" id="WP_151122264.1">
    <property type="nucleotide sequence ID" value="NZ_CP088081.1"/>
</dbReference>
<evidence type="ECO:0000313" key="2">
    <source>
        <dbReference type="EMBL" id="KAB0584948.1"/>
    </source>
</evidence>
<comment type="caution">
    <text evidence="2">The sequence shown here is derived from an EMBL/GenBank/DDBJ whole genome shotgun (WGS) entry which is preliminary data.</text>
</comment>
<dbReference type="Proteomes" id="UP000430120">
    <property type="component" value="Unassembled WGS sequence"/>
</dbReference>
<proteinExistence type="predicted"/>